<evidence type="ECO:0000256" key="2">
    <source>
        <dbReference type="SAM" id="Phobius"/>
    </source>
</evidence>
<feature type="transmembrane region" description="Helical" evidence="2">
    <location>
        <begin position="20"/>
        <end position="40"/>
    </location>
</feature>
<keyword evidence="5" id="KW-1185">Reference proteome</keyword>
<dbReference type="Proteomes" id="UP000636793">
    <property type="component" value="Unassembled WGS sequence"/>
</dbReference>
<feature type="region of interest" description="Disordered" evidence="1">
    <location>
        <begin position="155"/>
        <end position="188"/>
    </location>
</feature>
<dbReference type="EMBL" id="BMHI01000008">
    <property type="protein sequence ID" value="GGB47429.1"/>
    <property type="molecule type" value="Genomic_DNA"/>
</dbReference>
<dbReference type="RefSeq" id="WP_188839151.1">
    <property type="nucleotide sequence ID" value="NZ_BMHI01000008.1"/>
</dbReference>
<evidence type="ECO:0000256" key="1">
    <source>
        <dbReference type="SAM" id="MobiDB-lite"/>
    </source>
</evidence>
<keyword evidence="2" id="KW-0472">Membrane</keyword>
<accession>A0A916TJP6</accession>
<reference evidence="4" key="2">
    <citation type="submission" date="2020-09" db="EMBL/GenBank/DDBJ databases">
        <authorList>
            <person name="Sun Q."/>
            <person name="Zhou Y."/>
        </authorList>
    </citation>
    <scope>NUCLEOTIDE SEQUENCE</scope>
    <source>
        <strain evidence="4">CGMCC 1.15085</strain>
    </source>
</reference>
<dbReference type="InterPro" id="IPR028087">
    <property type="entry name" value="Tad_N"/>
</dbReference>
<dbReference type="Pfam" id="PF13400">
    <property type="entry name" value="Tad"/>
    <property type="match status" value="1"/>
</dbReference>
<keyword evidence="2" id="KW-1133">Transmembrane helix</keyword>
<evidence type="ECO:0000313" key="5">
    <source>
        <dbReference type="Proteomes" id="UP000636793"/>
    </source>
</evidence>
<organism evidence="4 5">
    <name type="scientific">Flexivirga endophytica</name>
    <dbReference type="NCBI Taxonomy" id="1849103"/>
    <lineage>
        <taxon>Bacteria</taxon>
        <taxon>Bacillati</taxon>
        <taxon>Actinomycetota</taxon>
        <taxon>Actinomycetes</taxon>
        <taxon>Micrococcales</taxon>
        <taxon>Dermacoccaceae</taxon>
        <taxon>Flexivirga</taxon>
    </lineage>
</organism>
<keyword evidence="2" id="KW-0812">Transmembrane</keyword>
<feature type="domain" description="Putative Flp pilus-assembly TadG-like N-terminal" evidence="3">
    <location>
        <begin position="17"/>
        <end position="66"/>
    </location>
</feature>
<sequence length="223" mass="23351">MSTTKQRLRRRAEDDSGQVATGLIICAVLALVAVTFWVMLPIGSAVNQKSSAQNAADAAALAGADDVIEHVIQDVSTLPVGPFEPKTFFCGLGESDARRLAQSNGAHVTSYCYDWRRDEAAVAVASNKALSGGQHSKAKAVARTGVPWGACHFVGLPKPTPTPKPSPSSSSSSPAPTPSSSAPPEPVQLVCGGTTIDYDLKDGHLVVHDPQALRNMLKARLVD</sequence>
<reference evidence="4" key="1">
    <citation type="journal article" date="2014" name="Int. J. Syst. Evol. Microbiol.">
        <title>Complete genome sequence of Corynebacterium casei LMG S-19264T (=DSM 44701T), isolated from a smear-ripened cheese.</title>
        <authorList>
            <consortium name="US DOE Joint Genome Institute (JGI-PGF)"/>
            <person name="Walter F."/>
            <person name="Albersmeier A."/>
            <person name="Kalinowski J."/>
            <person name="Ruckert C."/>
        </authorList>
    </citation>
    <scope>NUCLEOTIDE SEQUENCE</scope>
    <source>
        <strain evidence="4">CGMCC 1.15085</strain>
    </source>
</reference>
<proteinExistence type="predicted"/>
<evidence type="ECO:0000259" key="3">
    <source>
        <dbReference type="Pfam" id="PF13400"/>
    </source>
</evidence>
<protein>
    <recommendedName>
        <fullName evidence="3">Putative Flp pilus-assembly TadG-like N-terminal domain-containing protein</fullName>
    </recommendedName>
</protein>
<comment type="caution">
    <text evidence="4">The sequence shown here is derived from an EMBL/GenBank/DDBJ whole genome shotgun (WGS) entry which is preliminary data.</text>
</comment>
<evidence type="ECO:0000313" key="4">
    <source>
        <dbReference type="EMBL" id="GGB47429.1"/>
    </source>
</evidence>
<name>A0A916TJP6_9MICO</name>
<feature type="compositionally biased region" description="Pro residues" evidence="1">
    <location>
        <begin position="175"/>
        <end position="186"/>
    </location>
</feature>
<dbReference type="AlphaFoldDB" id="A0A916TJP6"/>
<gene>
    <name evidence="4" type="ORF">GCM10011492_43250</name>
</gene>